<name>A0A2I0X6F5_9ASPA</name>
<accession>A0A2I0X6F5</accession>
<dbReference type="Pfam" id="PF04434">
    <property type="entry name" value="SWIM"/>
    <property type="match status" value="1"/>
</dbReference>
<keyword evidence="5" id="KW-1185">Reference proteome</keyword>
<evidence type="ECO:0000259" key="3">
    <source>
        <dbReference type="PROSITE" id="PS50966"/>
    </source>
</evidence>
<keyword evidence="1" id="KW-0479">Metal-binding</keyword>
<dbReference type="GO" id="GO:0008270">
    <property type="term" value="F:zinc ion binding"/>
    <property type="evidence" value="ECO:0007669"/>
    <property type="project" value="UniProtKB-KW"/>
</dbReference>
<reference evidence="4 5" key="2">
    <citation type="journal article" date="2017" name="Nature">
        <title>The Apostasia genome and the evolution of orchids.</title>
        <authorList>
            <person name="Zhang G.Q."/>
            <person name="Liu K.W."/>
            <person name="Li Z."/>
            <person name="Lohaus R."/>
            <person name="Hsiao Y.Y."/>
            <person name="Niu S.C."/>
            <person name="Wang J.Y."/>
            <person name="Lin Y.C."/>
            <person name="Xu Q."/>
            <person name="Chen L.J."/>
            <person name="Yoshida K."/>
            <person name="Fujiwara S."/>
            <person name="Wang Z.W."/>
            <person name="Zhang Y.Q."/>
            <person name="Mitsuda N."/>
            <person name="Wang M."/>
            <person name="Liu G.H."/>
            <person name="Pecoraro L."/>
            <person name="Huang H.X."/>
            <person name="Xiao X.J."/>
            <person name="Lin M."/>
            <person name="Wu X.Y."/>
            <person name="Wu W.L."/>
            <person name="Chen Y.Y."/>
            <person name="Chang S.B."/>
            <person name="Sakamoto S."/>
            <person name="Ohme-Takagi M."/>
            <person name="Yagi M."/>
            <person name="Zeng S.J."/>
            <person name="Shen C.Y."/>
            <person name="Yeh C.M."/>
            <person name="Luo Y.B."/>
            <person name="Tsai W.C."/>
            <person name="Van de Peer Y."/>
            <person name="Liu Z.J."/>
        </authorList>
    </citation>
    <scope>NUCLEOTIDE SEQUENCE [LARGE SCALE GENOMIC DNA]</scope>
    <source>
        <tissue evidence="4">The whole plant</tissue>
    </source>
</reference>
<evidence type="ECO:0000256" key="1">
    <source>
        <dbReference type="PROSITE-ProRule" id="PRU00325"/>
    </source>
</evidence>
<keyword evidence="1" id="KW-0863">Zinc-finger</keyword>
<feature type="region of interest" description="Disordered" evidence="2">
    <location>
        <begin position="432"/>
        <end position="451"/>
    </location>
</feature>
<dbReference type="PANTHER" id="PTHR47718:SF17">
    <property type="entry name" value="PROTEIN FAR1-RELATED SEQUENCE 5-LIKE"/>
    <property type="match status" value="1"/>
</dbReference>
<protein>
    <submittedName>
        <fullName evidence="4">Protein FAR1-RELATED SEQUENCE 9</fullName>
    </submittedName>
</protein>
<dbReference type="InterPro" id="IPR007527">
    <property type="entry name" value="Znf_SWIM"/>
</dbReference>
<sequence length="491" mass="56465">MVRFSESKDGLWSVYKSVESHNHELARPDDQHLLWSVRSISDDNVPVLKSITEAGIRTVDAFTYLSDEVGGVANLGFTKRDAYNHIQKERREKFESGDTNSLIKLFKEWAFDDHMFAWDVETDEDGCLLNFFWVDDCDLVEEFESKWTEMISKENLQNNQWLNDLYKIRDKWSIAFNKDCFNLGILSTQRSESTNHVCHGYSKPTSTITECFLGLEKIMRIWRRNEQDEEFRCSQTDIVPYMKSSPVLKQAAKFYSRKLYAFFEEEFLHGLGGLCVDNTSSDLSRFSVWNIDSSTNSHKWIVKFSSIEGTIECTCAKFEMMRILCAHCMRVMRQLDIINIPIKYLLPRWSVNARKDLYSGGKIPSLCSNACQLILGDSNLIFRNYVCHFAYKINTEAQGNKEAEKCVIDDLSTLAAKVHSIKLGRKNIPISGAGNETIKDPKKCRPKGVSNARLKDHWEKKKPKKCKQTSTIPPTSLHFTNPDSGSQSSFM</sequence>
<keyword evidence="1" id="KW-0862">Zinc</keyword>
<evidence type="ECO:0000256" key="2">
    <source>
        <dbReference type="SAM" id="MobiDB-lite"/>
    </source>
</evidence>
<dbReference type="Proteomes" id="UP000233837">
    <property type="component" value="Unassembled WGS sequence"/>
</dbReference>
<dbReference type="AlphaFoldDB" id="A0A2I0X6F5"/>
<dbReference type="EMBL" id="KZ502104">
    <property type="protein sequence ID" value="PKU83499.1"/>
    <property type="molecule type" value="Genomic_DNA"/>
</dbReference>
<proteinExistence type="predicted"/>
<gene>
    <name evidence="4" type="primary">FRS9</name>
    <name evidence="4" type="ORF">MA16_Dca018488</name>
</gene>
<organism evidence="4 5">
    <name type="scientific">Dendrobium catenatum</name>
    <dbReference type="NCBI Taxonomy" id="906689"/>
    <lineage>
        <taxon>Eukaryota</taxon>
        <taxon>Viridiplantae</taxon>
        <taxon>Streptophyta</taxon>
        <taxon>Embryophyta</taxon>
        <taxon>Tracheophyta</taxon>
        <taxon>Spermatophyta</taxon>
        <taxon>Magnoliopsida</taxon>
        <taxon>Liliopsida</taxon>
        <taxon>Asparagales</taxon>
        <taxon>Orchidaceae</taxon>
        <taxon>Epidendroideae</taxon>
        <taxon>Malaxideae</taxon>
        <taxon>Dendrobiinae</taxon>
        <taxon>Dendrobium</taxon>
    </lineage>
</organism>
<feature type="domain" description="SWIM-type" evidence="3">
    <location>
        <begin position="300"/>
        <end position="336"/>
    </location>
</feature>
<evidence type="ECO:0000313" key="4">
    <source>
        <dbReference type="EMBL" id="PKU83499.1"/>
    </source>
</evidence>
<feature type="compositionally biased region" description="Polar residues" evidence="2">
    <location>
        <begin position="468"/>
        <end position="491"/>
    </location>
</feature>
<dbReference type="PROSITE" id="PS50966">
    <property type="entry name" value="ZF_SWIM"/>
    <property type="match status" value="1"/>
</dbReference>
<feature type="region of interest" description="Disordered" evidence="2">
    <location>
        <begin position="457"/>
        <end position="491"/>
    </location>
</feature>
<evidence type="ECO:0000313" key="5">
    <source>
        <dbReference type="Proteomes" id="UP000233837"/>
    </source>
</evidence>
<reference evidence="4 5" key="1">
    <citation type="journal article" date="2016" name="Sci. Rep.">
        <title>The Dendrobium catenatum Lindl. genome sequence provides insights into polysaccharide synthase, floral development and adaptive evolution.</title>
        <authorList>
            <person name="Zhang G.Q."/>
            <person name="Xu Q."/>
            <person name="Bian C."/>
            <person name="Tsai W.C."/>
            <person name="Yeh C.M."/>
            <person name="Liu K.W."/>
            <person name="Yoshida K."/>
            <person name="Zhang L.S."/>
            <person name="Chang S.B."/>
            <person name="Chen F."/>
            <person name="Shi Y."/>
            <person name="Su Y.Y."/>
            <person name="Zhang Y.Q."/>
            <person name="Chen L.J."/>
            <person name="Yin Y."/>
            <person name="Lin M."/>
            <person name="Huang H."/>
            <person name="Deng H."/>
            <person name="Wang Z.W."/>
            <person name="Zhu S.L."/>
            <person name="Zhao X."/>
            <person name="Deng C."/>
            <person name="Niu S.C."/>
            <person name="Huang J."/>
            <person name="Wang M."/>
            <person name="Liu G.H."/>
            <person name="Yang H.J."/>
            <person name="Xiao X.J."/>
            <person name="Hsiao Y.Y."/>
            <person name="Wu W.L."/>
            <person name="Chen Y.Y."/>
            <person name="Mitsuda N."/>
            <person name="Ohme-Takagi M."/>
            <person name="Luo Y.B."/>
            <person name="Van de Peer Y."/>
            <person name="Liu Z.J."/>
        </authorList>
    </citation>
    <scope>NUCLEOTIDE SEQUENCE [LARGE SCALE GENOMIC DNA]</scope>
    <source>
        <tissue evidence="4">The whole plant</tissue>
    </source>
</reference>
<dbReference type="PANTHER" id="PTHR47718">
    <property type="entry name" value="OS01G0519700 PROTEIN"/>
    <property type="match status" value="1"/>
</dbReference>